<dbReference type="GO" id="GO:0016298">
    <property type="term" value="F:lipase activity"/>
    <property type="evidence" value="ECO:0007669"/>
    <property type="project" value="TreeGrafter"/>
</dbReference>
<keyword evidence="3" id="KW-1185">Reference proteome</keyword>
<dbReference type="STRING" id="373903.Hore_11350"/>
<dbReference type="RefSeq" id="WP_012636072.1">
    <property type="nucleotide sequence ID" value="NC_011899.1"/>
</dbReference>
<dbReference type="InterPro" id="IPR002918">
    <property type="entry name" value="Lipase_EstA/Esterase_EstB"/>
</dbReference>
<dbReference type="GO" id="GO:0016042">
    <property type="term" value="P:lipid catabolic process"/>
    <property type="evidence" value="ECO:0007669"/>
    <property type="project" value="InterPro"/>
</dbReference>
<feature type="domain" description="GPI inositol-deacylase PGAP1-like alpha/beta" evidence="1">
    <location>
        <begin position="53"/>
        <end position="188"/>
    </location>
</feature>
<organism evidence="2 3">
    <name type="scientific">Halothermothrix orenii (strain H 168 / OCM 544 / DSM 9562)</name>
    <dbReference type="NCBI Taxonomy" id="373903"/>
    <lineage>
        <taxon>Bacteria</taxon>
        <taxon>Bacillati</taxon>
        <taxon>Bacillota</taxon>
        <taxon>Clostridia</taxon>
        <taxon>Halanaerobiales</taxon>
        <taxon>Halothermotrichaceae</taxon>
        <taxon>Halothermothrix</taxon>
    </lineage>
</organism>
<evidence type="ECO:0000259" key="1">
    <source>
        <dbReference type="Pfam" id="PF07819"/>
    </source>
</evidence>
<proteinExistence type="predicted"/>
<dbReference type="Proteomes" id="UP000000719">
    <property type="component" value="Chromosome"/>
</dbReference>
<dbReference type="PANTHER" id="PTHR32015">
    <property type="entry name" value="FASTING INDUCED LIPASE"/>
    <property type="match status" value="1"/>
</dbReference>
<dbReference type="HOGENOM" id="CLU_887873_0_0_9"/>
<evidence type="ECO:0000313" key="2">
    <source>
        <dbReference type="EMBL" id="ACL69887.1"/>
    </source>
</evidence>
<dbReference type="SUPFAM" id="SSF53474">
    <property type="entry name" value="alpha/beta-Hydrolases"/>
    <property type="match status" value="1"/>
</dbReference>
<evidence type="ECO:0000313" key="3">
    <source>
        <dbReference type="Proteomes" id="UP000000719"/>
    </source>
</evidence>
<accession>B8CX68</accession>
<sequence>MSNMFVLKCLTILLTTGILMILPSPDVLAEKRIDYKSRDSWNDILNHEDTVNYPVIFIHGIGGKLSFWEKTIKTMVGSNYYEMRYIKNNKVYHNYYGEEPERWVWNISYYTLNGVKETIYGDLNLYARRLHKMIEIIKEITGKDKVIIVAHSMGGLVARKYMTTNNKCWESVYKILTVGTPNEGVEVSVGIVGQLRDLKKGSSFINNLNRDWVKMKKHHEKWGIVAGIKNNSFLIDYNFNPRATDAAGPGFVTVSSAIPFGEWEGAFRTGVGKEAYNTPHFGFRILVEASHMDLLYHRGTFMGIHWALMKNDR</sequence>
<dbReference type="InterPro" id="IPR012908">
    <property type="entry name" value="PGAP1-ab_dom-like"/>
</dbReference>
<dbReference type="ESTHER" id="9firm-q2ahs1">
    <property type="family name" value="PGAP1"/>
</dbReference>
<dbReference type="EMBL" id="CP001098">
    <property type="protein sequence ID" value="ACL69887.1"/>
    <property type="molecule type" value="Genomic_DNA"/>
</dbReference>
<name>B8CX68_HALOH</name>
<reference evidence="2 3" key="1">
    <citation type="journal article" date="2009" name="PLoS ONE">
        <title>Genome analysis of the anaerobic thermohalophilic bacterium Halothermothrix orenii.</title>
        <authorList>
            <person name="Mavromatis K."/>
            <person name="Ivanova N."/>
            <person name="Anderson I."/>
            <person name="Lykidis A."/>
            <person name="Hooper S.D."/>
            <person name="Sun H."/>
            <person name="Kunin V."/>
            <person name="Lapidus A."/>
            <person name="Hugenholtz P."/>
            <person name="Patel B."/>
            <person name="Kyrpides N.C."/>
        </authorList>
    </citation>
    <scope>NUCLEOTIDE SEQUENCE [LARGE SCALE GENOMIC DNA]</scope>
    <source>
        <strain evidence="3">H 168 / OCM 544 / DSM 9562</strain>
    </source>
</reference>
<dbReference type="Pfam" id="PF07819">
    <property type="entry name" value="PGAP1"/>
    <property type="match status" value="1"/>
</dbReference>
<dbReference type="eggNOG" id="COG1075">
    <property type="taxonomic scope" value="Bacteria"/>
</dbReference>
<gene>
    <name evidence="2" type="ordered locus">Hore_11350</name>
</gene>
<dbReference type="KEGG" id="hor:Hore_11350"/>
<dbReference type="InterPro" id="IPR029058">
    <property type="entry name" value="AB_hydrolase_fold"/>
</dbReference>
<dbReference type="Gene3D" id="3.40.50.1820">
    <property type="entry name" value="alpha/beta hydrolase"/>
    <property type="match status" value="1"/>
</dbReference>
<protein>
    <submittedName>
        <fullName evidence="2">PGAP1 family protein</fullName>
    </submittedName>
</protein>
<dbReference type="AlphaFoldDB" id="B8CX68"/>
<dbReference type="PANTHER" id="PTHR32015:SF1">
    <property type="entry name" value="LIPASE"/>
    <property type="match status" value="1"/>
</dbReference>